<sequence>MLAKQDKSDSKNKVGCDPETISLIDLDDTFSGTQLAALFKRGLQQMDLGLAAAPPLSKRVKDLLEERDKVAGKLLALLKAIDSEVSPAGEDATNRGSARTSPRPEEDEDGVTFRAQEGLPGDVSGAKLGEGEEGDEGEGGEEGDEGEEGEEGDEGDGEGPQGGDAKASEAMDEDTVKEEEQTRGEAMVENFKEHIKLNYDDEKMVNEEPNKDEVETPRDTSAAAAPAEVGDSPGSSYGPSHRHEDDSRGLLPPRSTMDLGTYVHVTKLHDDFLKNVKECKGDDTVAEWRSGKGNVSQVVFYTTEYAKYNVENGRYGSIYGQGYNVKKWVGAENVPMAVIKIGQNGKLEVGAVDAANEQIKEWWAATNPGKAFDDSLLTSAAQLEKLIEIAEKKLKNECGLPPNKAKLPAGSYELGQFYYMQNCHDFLTLPLEHAPGLSTYAYLEAELLISLGQRAASWSKKDFQKRIMNDLNRRISRQRKILDQGNRAVMKKHWQAHGDAADYDELVVRLV</sequence>
<proteinExistence type="predicted"/>
<reference evidence="2 3" key="1">
    <citation type="journal article" date="2014" name="Nat. Commun.">
        <title>Klebsormidium flaccidum genome reveals primary factors for plant terrestrial adaptation.</title>
        <authorList>
            <person name="Hori K."/>
            <person name="Maruyama F."/>
            <person name="Fujisawa T."/>
            <person name="Togashi T."/>
            <person name="Yamamoto N."/>
            <person name="Seo M."/>
            <person name="Sato S."/>
            <person name="Yamada T."/>
            <person name="Mori H."/>
            <person name="Tajima N."/>
            <person name="Moriyama T."/>
            <person name="Ikeuchi M."/>
            <person name="Watanabe M."/>
            <person name="Wada H."/>
            <person name="Kobayashi K."/>
            <person name="Saito M."/>
            <person name="Masuda T."/>
            <person name="Sasaki-Sekimoto Y."/>
            <person name="Mashiguchi K."/>
            <person name="Awai K."/>
            <person name="Shimojima M."/>
            <person name="Masuda S."/>
            <person name="Iwai M."/>
            <person name="Nobusawa T."/>
            <person name="Narise T."/>
            <person name="Kondo S."/>
            <person name="Saito H."/>
            <person name="Sato R."/>
            <person name="Murakawa M."/>
            <person name="Ihara Y."/>
            <person name="Oshima-Yamada Y."/>
            <person name="Ohtaka K."/>
            <person name="Satoh M."/>
            <person name="Sonobe K."/>
            <person name="Ishii M."/>
            <person name="Ohtani R."/>
            <person name="Kanamori-Sato M."/>
            <person name="Honoki R."/>
            <person name="Miyazaki D."/>
            <person name="Mochizuki H."/>
            <person name="Umetsu J."/>
            <person name="Higashi K."/>
            <person name="Shibata D."/>
            <person name="Kamiya Y."/>
            <person name="Sato N."/>
            <person name="Nakamura Y."/>
            <person name="Tabata S."/>
            <person name="Ida S."/>
            <person name="Kurokawa K."/>
            <person name="Ohta H."/>
        </authorList>
    </citation>
    <scope>NUCLEOTIDE SEQUENCE [LARGE SCALE GENOMIC DNA]</scope>
    <source>
        <strain evidence="2 3">NIES-2285</strain>
    </source>
</reference>
<accession>A0A1Y1IN80</accession>
<evidence type="ECO:0000313" key="3">
    <source>
        <dbReference type="Proteomes" id="UP000054558"/>
    </source>
</evidence>
<evidence type="ECO:0000313" key="2">
    <source>
        <dbReference type="EMBL" id="GAQ92350.1"/>
    </source>
</evidence>
<evidence type="ECO:0000256" key="1">
    <source>
        <dbReference type="SAM" id="MobiDB-lite"/>
    </source>
</evidence>
<keyword evidence="3" id="KW-1185">Reference proteome</keyword>
<organism evidence="2 3">
    <name type="scientific">Klebsormidium nitens</name>
    <name type="common">Green alga</name>
    <name type="synonym">Ulothrix nitens</name>
    <dbReference type="NCBI Taxonomy" id="105231"/>
    <lineage>
        <taxon>Eukaryota</taxon>
        <taxon>Viridiplantae</taxon>
        <taxon>Streptophyta</taxon>
        <taxon>Klebsormidiophyceae</taxon>
        <taxon>Klebsormidiales</taxon>
        <taxon>Klebsormidiaceae</taxon>
        <taxon>Klebsormidium</taxon>
    </lineage>
</organism>
<feature type="region of interest" description="Disordered" evidence="1">
    <location>
        <begin position="82"/>
        <end position="255"/>
    </location>
</feature>
<dbReference type="AlphaFoldDB" id="A0A1Y1IN80"/>
<name>A0A1Y1IN80_KLENI</name>
<dbReference type="EMBL" id="DF237938">
    <property type="protein sequence ID" value="GAQ92350.1"/>
    <property type="molecule type" value="Genomic_DNA"/>
</dbReference>
<gene>
    <name evidence="2" type="ORF">KFL_009890020</name>
</gene>
<feature type="compositionally biased region" description="Basic and acidic residues" evidence="1">
    <location>
        <begin position="190"/>
        <end position="218"/>
    </location>
</feature>
<protein>
    <submittedName>
        <fullName evidence="2">Uncharacterized protein</fullName>
    </submittedName>
</protein>
<dbReference type="Proteomes" id="UP000054558">
    <property type="component" value="Unassembled WGS sequence"/>
</dbReference>
<feature type="compositionally biased region" description="Acidic residues" evidence="1">
    <location>
        <begin position="131"/>
        <end position="157"/>
    </location>
</feature>